<gene>
    <name evidence="2" type="ORF">DACRYDRAFT_108809</name>
</gene>
<dbReference type="OrthoDB" id="3366178at2759"/>
<reference evidence="2 3" key="1">
    <citation type="journal article" date="2012" name="Science">
        <title>The Paleozoic origin of enzymatic lignin decomposition reconstructed from 31 fungal genomes.</title>
        <authorList>
            <person name="Floudas D."/>
            <person name="Binder M."/>
            <person name="Riley R."/>
            <person name="Barry K."/>
            <person name="Blanchette R.A."/>
            <person name="Henrissat B."/>
            <person name="Martinez A.T."/>
            <person name="Otillar R."/>
            <person name="Spatafora J.W."/>
            <person name="Yadav J.S."/>
            <person name="Aerts A."/>
            <person name="Benoit I."/>
            <person name="Boyd A."/>
            <person name="Carlson A."/>
            <person name="Copeland A."/>
            <person name="Coutinho P.M."/>
            <person name="de Vries R.P."/>
            <person name="Ferreira P."/>
            <person name="Findley K."/>
            <person name="Foster B."/>
            <person name="Gaskell J."/>
            <person name="Glotzer D."/>
            <person name="Gorecki P."/>
            <person name="Heitman J."/>
            <person name="Hesse C."/>
            <person name="Hori C."/>
            <person name="Igarashi K."/>
            <person name="Jurgens J.A."/>
            <person name="Kallen N."/>
            <person name="Kersten P."/>
            <person name="Kohler A."/>
            <person name="Kuees U."/>
            <person name="Kumar T.K.A."/>
            <person name="Kuo A."/>
            <person name="LaButti K."/>
            <person name="Larrondo L.F."/>
            <person name="Lindquist E."/>
            <person name="Ling A."/>
            <person name="Lombard V."/>
            <person name="Lucas S."/>
            <person name="Lundell T."/>
            <person name="Martin R."/>
            <person name="McLaughlin D.J."/>
            <person name="Morgenstern I."/>
            <person name="Morin E."/>
            <person name="Murat C."/>
            <person name="Nagy L.G."/>
            <person name="Nolan M."/>
            <person name="Ohm R.A."/>
            <person name="Patyshakuliyeva A."/>
            <person name="Rokas A."/>
            <person name="Ruiz-Duenas F.J."/>
            <person name="Sabat G."/>
            <person name="Salamov A."/>
            <person name="Samejima M."/>
            <person name="Schmutz J."/>
            <person name="Slot J.C."/>
            <person name="St John F."/>
            <person name="Stenlid J."/>
            <person name="Sun H."/>
            <person name="Sun S."/>
            <person name="Syed K."/>
            <person name="Tsang A."/>
            <person name="Wiebenga A."/>
            <person name="Young D."/>
            <person name="Pisabarro A."/>
            <person name="Eastwood D.C."/>
            <person name="Martin F."/>
            <person name="Cullen D."/>
            <person name="Grigoriev I.V."/>
            <person name="Hibbett D.S."/>
        </authorList>
    </citation>
    <scope>NUCLEOTIDE SEQUENCE [LARGE SCALE GENOMIC DNA]</scope>
    <source>
        <strain evidence="2 3">DJM-731 SS1</strain>
    </source>
</reference>
<dbReference type="GeneID" id="63683800"/>
<feature type="compositionally biased region" description="Pro residues" evidence="1">
    <location>
        <begin position="1"/>
        <end position="14"/>
    </location>
</feature>
<proteinExistence type="predicted"/>
<dbReference type="Proteomes" id="UP000030653">
    <property type="component" value="Unassembled WGS sequence"/>
</dbReference>
<feature type="compositionally biased region" description="Low complexity" evidence="1">
    <location>
        <begin position="27"/>
        <end position="37"/>
    </location>
</feature>
<feature type="compositionally biased region" description="Polar residues" evidence="1">
    <location>
        <begin position="47"/>
        <end position="56"/>
    </location>
</feature>
<dbReference type="RefSeq" id="XP_040627643.1">
    <property type="nucleotide sequence ID" value="XM_040768738.1"/>
</dbReference>
<dbReference type="HOGENOM" id="CLU_609758_0_0_1"/>
<evidence type="ECO:0000256" key="1">
    <source>
        <dbReference type="SAM" id="MobiDB-lite"/>
    </source>
</evidence>
<evidence type="ECO:0000313" key="3">
    <source>
        <dbReference type="Proteomes" id="UP000030653"/>
    </source>
</evidence>
<sequence length="449" mass="48263">MSLPSPPPPHPTPSLPSNNHFYPPSPNSTSSATSLPLEHISPPTPTIRPNNISPKRTGSILENAHEAPRLSRPNGIPIGTRSGNGNGRPVYPSPVRGRQIDRERAFSGSATTLGTDHTFATGSETVVPSEPEVEDGHALPHITLDTSFQAQPLSPSLGPASALPHRTTRKSSISFAPLPSPERPRQRRNSITLGVAARSQILRSQGSGAAPRPRPRGPKVVHVYEGGQDWSAAKREQVVDLGELGKKLWKKWREGRKPVQGGKEMSTEEAREREREEEAVLELKRQESRERAARVLGVPGVPGVPGVQEEEEEREAEELEKEAQEAEGPTAHAKPTPGSPPPELEEGEAEAEGEEEGGGEGEGGAEEEEEEEEPAVEEQAESEPEPSHPAPTNINTDADNDKENDAVAGAGGWQGIGRRRSRSPSSGGMTYVQREVLGFVFSDADGEKE</sequence>
<feature type="compositionally biased region" description="Basic and acidic residues" evidence="1">
    <location>
        <begin position="265"/>
        <end position="293"/>
    </location>
</feature>
<feature type="region of interest" description="Disordered" evidence="1">
    <location>
        <begin position="252"/>
        <end position="433"/>
    </location>
</feature>
<evidence type="ECO:0000313" key="2">
    <source>
        <dbReference type="EMBL" id="EJU00746.1"/>
    </source>
</evidence>
<feature type="region of interest" description="Disordered" evidence="1">
    <location>
        <begin position="1"/>
        <end position="234"/>
    </location>
</feature>
<dbReference type="AlphaFoldDB" id="M5FT49"/>
<feature type="compositionally biased region" description="Acidic residues" evidence="1">
    <location>
        <begin position="308"/>
        <end position="320"/>
    </location>
</feature>
<protein>
    <submittedName>
        <fullName evidence="2">Uncharacterized protein</fullName>
    </submittedName>
</protein>
<keyword evidence="3" id="KW-1185">Reference proteome</keyword>
<organism evidence="2 3">
    <name type="scientific">Dacryopinax primogenitus (strain DJM 731)</name>
    <name type="common">Brown rot fungus</name>
    <dbReference type="NCBI Taxonomy" id="1858805"/>
    <lineage>
        <taxon>Eukaryota</taxon>
        <taxon>Fungi</taxon>
        <taxon>Dikarya</taxon>
        <taxon>Basidiomycota</taxon>
        <taxon>Agaricomycotina</taxon>
        <taxon>Dacrymycetes</taxon>
        <taxon>Dacrymycetales</taxon>
        <taxon>Dacrymycetaceae</taxon>
        <taxon>Dacryopinax</taxon>
    </lineage>
</organism>
<feature type="compositionally biased region" description="Acidic residues" evidence="1">
    <location>
        <begin position="343"/>
        <end position="384"/>
    </location>
</feature>
<feature type="compositionally biased region" description="Polar residues" evidence="1">
    <location>
        <begin position="108"/>
        <end position="122"/>
    </location>
</feature>
<feature type="compositionally biased region" description="Polar residues" evidence="1">
    <location>
        <begin position="144"/>
        <end position="154"/>
    </location>
</feature>
<name>M5FT49_DACPD</name>
<feature type="compositionally biased region" description="Low complexity" evidence="1">
    <location>
        <begin position="294"/>
        <end position="307"/>
    </location>
</feature>
<dbReference type="EMBL" id="JH795866">
    <property type="protein sequence ID" value="EJU00746.1"/>
    <property type="molecule type" value="Genomic_DNA"/>
</dbReference>
<accession>M5FT49</accession>